<dbReference type="GeneID" id="25560480"/>
<accession>A0A0L0DED7</accession>
<reference evidence="1 2" key="1">
    <citation type="submission" date="2010-05" db="EMBL/GenBank/DDBJ databases">
        <title>The Genome Sequence of Thecamonas trahens ATCC 50062.</title>
        <authorList>
            <consortium name="The Broad Institute Genome Sequencing Platform"/>
            <person name="Russ C."/>
            <person name="Cuomo C."/>
            <person name="Shea T."/>
            <person name="Young S.K."/>
            <person name="Zeng Q."/>
            <person name="Koehrsen M."/>
            <person name="Haas B."/>
            <person name="Borodovsky M."/>
            <person name="Guigo R."/>
            <person name="Alvarado L."/>
            <person name="Berlin A."/>
            <person name="Bochicchio J."/>
            <person name="Borenstein D."/>
            <person name="Chapman S."/>
            <person name="Chen Z."/>
            <person name="Freedman E."/>
            <person name="Gellesch M."/>
            <person name="Goldberg J."/>
            <person name="Griggs A."/>
            <person name="Gujja S."/>
            <person name="Heilman E."/>
            <person name="Heiman D."/>
            <person name="Hepburn T."/>
            <person name="Howarth C."/>
            <person name="Jen D."/>
            <person name="Larson L."/>
            <person name="Mehta T."/>
            <person name="Park D."/>
            <person name="Pearson M."/>
            <person name="Roberts A."/>
            <person name="Saif S."/>
            <person name="Shenoy N."/>
            <person name="Sisk P."/>
            <person name="Stolte C."/>
            <person name="Sykes S."/>
            <person name="Thomson T."/>
            <person name="Walk T."/>
            <person name="White J."/>
            <person name="Yandava C."/>
            <person name="Burger G."/>
            <person name="Gray M.W."/>
            <person name="Holland P.W.H."/>
            <person name="King N."/>
            <person name="Lang F.B.F."/>
            <person name="Roger A.J."/>
            <person name="Ruiz-Trillo I."/>
            <person name="Lander E."/>
            <person name="Nusbaum C."/>
        </authorList>
    </citation>
    <scope>NUCLEOTIDE SEQUENCE [LARGE SCALE GENOMIC DNA]</scope>
    <source>
        <strain evidence="1 2">ATCC 50062</strain>
    </source>
</reference>
<evidence type="ECO:0000313" key="2">
    <source>
        <dbReference type="Proteomes" id="UP000054408"/>
    </source>
</evidence>
<dbReference type="Proteomes" id="UP000054408">
    <property type="component" value="Unassembled WGS sequence"/>
</dbReference>
<dbReference type="InterPro" id="IPR043535">
    <property type="entry name" value="TEDC1"/>
</dbReference>
<dbReference type="EMBL" id="GL349435">
    <property type="protein sequence ID" value="KNC50526.1"/>
    <property type="molecule type" value="Genomic_DNA"/>
</dbReference>
<dbReference type="PANTHER" id="PTHR35076">
    <property type="entry name" value="TUBULIN EPSILON AND DELTA COMPLEX PROTEIN 1"/>
    <property type="match status" value="1"/>
</dbReference>
<gene>
    <name evidence="1" type="ORF">AMSG_00688</name>
</gene>
<proteinExistence type="predicted"/>
<evidence type="ECO:0000313" key="1">
    <source>
        <dbReference type="EMBL" id="KNC50526.1"/>
    </source>
</evidence>
<name>A0A0L0DED7_THETB</name>
<dbReference type="RefSeq" id="XP_013762418.1">
    <property type="nucleotide sequence ID" value="XM_013906964.1"/>
</dbReference>
<protein>
    <submittedName>
        <fullName evidence="1">Uncharacterized protein</fullName>
    </submittedName>
</protein>
<sequence length="411" mass="42806">MQAVEVKPALSYVCRLLHAQGVSHALVPEVLRAAKHNSNRSFSAAADTVTSRLWHALADVLVVAAAGPLAEVSDETTRIAASHLKAARRAEVDKAELRHPLSMQPRSLLLILGRVLAAGQLLSSLLAASVPVPPSVAHPAVLGLDGVVHDEPPPAAQGQLELGSVPSASGGSSDSVLSANGLMAQLGRVRVAVGAVATLRAQASASAAWLRNEGVAPSLMTGWLAARPDACAAITTMLDDAHRWLLARAEGAAKLEVFWRWMVSVAAVRTTQGGAPSGPTVDNLDQKLPLDAVAAARVDDLVARAPKALARSTFASLRKAMGELLPLFEAIQGAWEESPSSSTGESDYGTEPTFVAPPLALLNAASLLRRTFGIATRAPGVAAVPPSQGPTTALCQKRAIQQRSVNLRRLL</sequence>
<dbReference type="PANTHER" id="PTHR35076:SF1">
    <property type="entry name" value="TUBULIN EPSILON AND DELTA COMPLEX PROTEIN 1"/>
    <property type="match status" value="1"/>
</dbReference>
<organism evidence="1 2">
    <name type="scientific">Thecamonas trahens ATCC 50062</name>
    <dbReference type="NCBI Taxonomy" id="461836"/>
    <lineage>
        <taxon>Eukaryota</taxon>
        <taxon>Apusozoa</taxon>
        <taxon>Apusomonadida</taxon>
        <taxon>Apusomonadidae</taxon>
        <taxon>Thecamonas</taxon>
    </lineage>
</organism>
<dbReference type="AlphaFoldDB" id="A0A0L0DED7"/>
<keyword evidence="2" id="KW-1185">Reference proteome</keyword>